<comment type="caution">
    <text evidence="2">The sequence shown here is derived from an EMBL/GenBank/DDBJ whole genome shotgun (WGS) entry which is preliminary data.</text>
</comment>
<sequence length="224" mass="24538">MENVPASLGFAFGLVVLIAVALFWRAAHYSRLTLGVLLGWLALQSTVALRGFYAITNTVPPHALGLVGPPVLLIGLLFATARGRRYLNGLDLKMLTLLHAVRIPVELVLFGLFAQRAVPELMTFAGRNWDILSGLSAPLVYFLVFTRQVPGRVGLLVWNFICLGLLLNIVANALLSVPGPFQRLAFEQPNVAILRFPFNLLPAVVVPLVLLAHLAAIRQFMRRA</sequence>
<dbReference type="EMBL" id="JAUQSX010000020">
    <property type="protein sequence ID" value="MDO7849698.1"/>
    <property type="molecule type" value="Genomic_DNA"/>
</dbReference>
<feature type="transmembrane region" description="Helical" evidence="1">
    <location>
        <begin position="62"/>
        <end position="80"/>
    </location>
</feature>
<keyword evidence="1" id="KW-0472">Membrane</keyword>
<dbReference type="Proteomes" id="UP001167796">
    <property type="component" value="Unassembled WGS sequence"/>
</dbReference>
<evidence type="ECO:0000313" key="2">
    <source>
        <dbReference type="EMBL" id="MDO7849698.1"/>
    </source>
</evidence>
<feature type="transmembrane region" description="Helical" evidence="1">
    <location>
        <begin position="196"/>
        <end position="217"/>
    </location>
</feature>
<evidence type="ECO:0000256" key="1">
    <source>
        <dbReference type="SAM" id="Phobius"/>
    </source>
</evidence>
<feature type="transmembrane region" description="Helical" evidence="1">
    <location>
        <begin position="156"/>
        <end position="176"/>
    </location>
</feature>
<evidence type="ECO:0000313" key="3">
    <source>
        <dbReference type="Proteomes" id="UP001167796"/>
    </source>
</evidence>
<reference evidence="2" key="1">
    <citation type="submission" date="2023-07" db="EMBL/GenBank/DDBJ databases">
        <authorList>
            <person name="Kim M.K."/>
        </authorList>
    </citation>
    <scope>NUCLEOTIDE SEQUENCE</scope>
    <source>
        <strain evidence="2">M29</strain>
    </source>
</reference>
<proteinExistence type="predicted"/>
<protein>
    <submittedName>
        <fullName evidence="2">Uncharacterized protein</fullName>
    </submittedName>
</protein>
<feature type="transmembrane region" description="Helical" evidence="1">
    <location>
        <begin position="36"/>
        <end position="56"/>
    </location>
</feature>
<keyword evidence="1" id="KW-1133">Transmembrane helix</keyword>
<gene>
    <name evidence="2" type="ORF">Q5H92_25270</name>
</gene>
<accession>A0ABT9AIL0</accession>
<feature type="transmembrane region" description="Helical" evidence="1">
    <location>
        <begin position="6"/>
        <end position="24"/>
    </location>
</feature>
<name>A0ABT9AIL0_9BACT</name>
<keyword evidence="3" id="KW-1185">Reference proteome</keyword>
<dbReference type="RefSeq" id="WP_305014364.1">
    <property type="nucleotide sequence ID" value="NZ_JAUQSX010000020.1"/>
</dbReference>
<keyword evidence="1" id="KW-0812">Transmembrane</keyword>
<organism evidence="2 3">
    <name type="scientific">Hymenobacter mellowenesis</name>
    <dbReference type="NCBI Taxonomy" id="3063995"/>
    <lineage>
        <taxon>Bacteria</taxon>
        <taxon>Pseudomonadati</taxon>
        <taxon>Bacteroidota</taxon>
        <taxon>Cytophagia</taxon>
        <taxon>Cytophagales</taxon>
        <taxon>Hymenobacteraceae</taxon>
        <taxon>Hymenobacter</taxon>
    </lineage>
</organism>